<dbReference type="EC" id="2.7.7.65" evidence="1"/>
<dbReference type="Gene3D" id="3.30.450.20">
    <property type="entry name" value="PAS domain"/>
    <property type="match status" value="2"/>
</dbReference>
<sequence length="523" mass="57751">MVLDHQPAFRCGLALLIMLLVASNAWYVYSRSLNLADQYAHHAVEGINQHFARIFGVIDTIQSETVSELQWGRPHQDAEWLSTALHNPPGQAFYALDTPPPPFSHAELGNLTGLGQATALDAAHRREIAVALGLAPMLAAAYRHLDAQGVAWVYYVSSLQFIYLYPFTPSSSYHYSPFTPGGQFWRMAEPTANPDGLRVITPVYVDQAGKGPLLTISQPIWVHGKFHGVLCVDVSVNMLKRLLGSVAEPLGSLYLLNAQNQVVAASQEQALPQENLQQLPVMARYAAGGQAHVRVLAVGNTGMRVLHYLPNHWLALEIAKGCAPGLVAALLLWLALLLLSRTWKLNRELRRLSEHDALTGALNHRAFQALLLRLYQDYQAHGTVFSLVMVDLDHFKKVNDTFGHAVGDEVLKVLVRLARRLLRSEDKVARLGGEEFVLVLPGTDLHDAMKAAVRLRLQLERLHWHKLGLPDKVTASMGCAVVLASDCHAGAVLKRADDAMYRAKQEGRNRVCLDFHGQPPGVQ</sequence>
<dbReference type="PANTHER" id="PTHR45138">
    <property type="entry name" value="REGULATORY COMPONENTS OF SENSORY TRANSDUCTION SYSTEM"/>
    <property type="match status" value="1"/>
</dbReference>
<accession>A0A3G9GK48</accession>
<dbReference type="EMBL" id="AP018823">
    <property type="protein sequence ID" value="BBF87203.1"/>
    <property type="molecule type" value="Genomic_DNA"/>
</dbReference>
<dbReference type="PANTHER" id="PTHR45138:SF9">
    <property type="entry name" value="DIGUANYLATE CYCLASE DGCM-RELATED"/>
    <property type="match status" value="1"/>
</dbReference>
<dbReference type="InterPro" id="IPR050469">
    <property type="entry name" value="Diguanylate_Cyclase"/>
</dbReference>
<reference evidence="5" key="1">
    <citation type="journal article" date="2017" name="Biotechnol. Biofuels">
        <title>Evaluation of environmental bacterial communities as a factor affecting the growth of duckweed Lemna minor.</title>
        <authorList>
            <person name="Ishizawa H."/>
            <person name="Kuroda M."/>
            <person name="Morikawa M."/>
            <person name="Ike M."/>
        </authorList>
    </citation>
    <scope>NUCLEOTIDE SEQUENCE [LARGE SCALE GENOMIC DNA]</scope>
    <source>
        <strain evidence="5">H3</strain>
    </source>
</reference>
<name>A0A3G9GK48_9NEIS</name>
<dbReference type="Proteomes" id="UP000198290">
    <property type="component" value="Chromosome"/>
</dbReference>
<dbReference type="InterPro" id="IPR043128">
    <property type="entry name" value="Rev_trsase/Diguanyl_cyclase"/>
</dbReference>
<dbReference type="SMART" id="SM00267">
    <property type="entry name" value="GGDEF"/>
    <property type="match status" value="1"/>
</dbReference>
<keyword evidence="5" id="KW-1185">Reference proteome</keyword>
<proteinExistence type="predicted"/>
<dbReference type="KEGG" id="amah:DLM_3617"/>
<evidence type="ECO:0000313" key="5">
    <source>
        <dbReference type="Proteomes" id="UP000198290"/>
    </source>
</evidence>
<dbReference type="CDD" id="cd01949">
    <property type="entry name" value="GGDEF"/>
    <property type="match status" value="1"/>
</dbReference>
<dbReference type="SUPFAM" id="SSF55073">
    <property type="entry name" value="Nucleotide cyclase"/>
    <property type="match status" value="1"/>
</dbReference>
<dbReference type="FunFam" id="3.30.70.270:FF:000001">
    <property type="entry name" value="Diguanylate cyclase domain protein"/>
    <property type="match status" value="1"/>
</dbReference>
<evidence type="ECO:0000259" key="3">
    <source>
        <dbReference type="PROSITE" id="PS50887"/>
    </source>
</evidence>
<dbReference type="Gene3D" id="3.30.70.270">
    <property type="match status" value="1"/>
</dbReference>
<organism evidence="4 5">
    <name type="scientific">Aquitalea magnusonii</name>
    <dbReference type="NCBI Taxonomy" id="332411"/>
    <lineage>
        <taxon>Bacteria</taxon>
        <taxon>Pseudomonadati</taxon>
        <taxon>Pseudomonadota</taxon>
        <taxon>Betaproteobacteria</taxon>
        <taxon>Neisseriales</taxon>
        <taxon>Chromobacteriaceae</taxon>
        <taxon>Aquitalea</taxon>
    </lineage>
</organism>
<evidence type="ECO:0000256" key="2">
    <source>
        <dbReference type="ARBA" id="ARBA00034247"/>
    </source>
</evidence>
<dbReference type="InterPro" id="IPR000160">
    <property type="entry name" value="GGDEF_dom"/>
</dbReference>
<reference evidence="5" key="3">
    <citation type="journal article" date="2017" name="Plant Physiol. Biochem.">
        <title>Differential oxidative and antioxidative response of duckweed Lemna minor toward plant growth promoting/inhibiting bacteria.</title>
        <authorList>
            <person name="Ishizawa H."/>
            <person name="Kuroda M."/>
            <person name="Morikawa M."/>
            <person name="Ike M."/>
        </authorList>
    </citation>
    <scope>NUCLEOTIDE SEQUENCE [LARGE SCALE GENOMIC DNA]</scope>
    <source>
        <strain evidence="5">H3</strain>
    </source>
</reference>
<gene>
    <name evidence="4" type="ORF">DLM_3617</name>
</gene>
<feature type="domain" description="GGDEF" evidence="3">
    <location>
        <begin position="383"/>
        <end position="516"/>
    </location>
</feature>
<dbReference type="Pfam" id="PF00990">
    <property type="entry name" value="GGDEF"/>
    <property type="match status" value="1"/>
</dbReference>
<protein>
    <recommendedName>
        <fullName evidence="1">diguanylate cyclase</fullName>
        <ecNumber evidence="1">2.7.7.65</ecNumber>
    </recommendedName>
</protein>
<evidence type="ECO:0000313" key="4">
    <source>
        <dbReference type="EMBL" id="BBF87203.1"/>
    </source>
</evidence>
<comment type="catalytic activity">
    <reaction evidence="2">
        <text>2 GTP = 3',3'-c-di-GMP + 2 diphosphate</text>
        <dbReference type="Rhea" id="RHEA:24898"/>
        <dbReference type="ChEBI" id="CHEBI:33019"/>
        <dbReference type="ChEBI" id="CHEBI:37565"/>
        <dbReference type="ChEBI" id="CHEBI:58805"/>
        <dbReference type="EC" id="2.7.7.65"/>
    </reaction>
</comment>
<dbReference type="AlphaFoldDB" id="A0A3G9GK48"/>
<dbReference type="PROSITE" id="PS50887">
    <property type="entry name" value="GGDEF"/>
    <property type="match status" value="1"/>
</dbReference>
<dbReference type="NCBIfam" id="TIGR00254">
    <property type="entry name" value="GGDEF"/>
    <property type="match status" value="1"/>
</dbReference>
<reference evidence="4 5" key="2">
    <citation type="journal article" date="2017" name="Genome Announc.">
        <title>Draft genome sequence of Aquitalea magnusonii strain H3, a plant growth-promoting bacterium of duckweed Lemna minor.</title>
        <authorList>
            <person name="Ishizawa H."/>
            <person name="Kuroda M."/>
            <person name="Ike M."/>
        </authorList>
    </citation>
    <scope>NUCLEOTIDE SEQUENCE [LARGE SCALE GENOMIC DNA]</scope>
    <source>
        <strain evidence="4 5">H3</strain>
    </source>
</reference>
<dbReference type="InterPro" id="IPR029787">
    <property type="entry name" value="Nucleotide_cyclase"/>
</dbReference>
<evidence type="ECO:0000256" key="1">
    <source>
        <dbReference type="ARBA" id="ARBA00012528"/>
    </source>
</evidence>
<dbReference type="GO" id="GO:0052621">
    <property type="term" value="F:diguanylate cyclase activity"/>
    <property type="evidence" value="ECO:0007669"/>
    <property type="project" value="UniProtKB-EC"/>
</dbReference>